<dbReference type="CDD" id="cd00209">
    <property type="entry name" value="DHFR"/>
    <property type="match status" value="1"/>
</dbReference>
<dbReference type="Gene3D" id="3.40.430.10">
    <property type="entry name" value="Dihydrofolate Reductase, subunit A"/>
    <property type="match status" value="1"/>
</dbReference>
<dbReference type="PANTHER" id="PTHR48069">
    <property type="entry name" value="DIHYDROFOLATE REDUCTASE"/>
    <property type="match status" value="1"/>
</dbReference>
<dbReference type="OrthoDB" id="4664297at2759"/>
<comment type="pathway">
    <text evidence="1">Cofactor biosynthesis; tetrahydrofolate biosynthesis; 5,6,7,8-tetrahydrofolate from 7,8-dihydrofolate: step 1/1.</text>
</comment>
<dbReference type="InterPro" id="IPR001796">
    <property type="entry name" value="DHFR_dom"/>
</dbReference>
<dbReference type="GO" id="GO:0050661">
    <property type="term" value="F:NADP binding"/>
    <property type="evidence" value="ECO:0007669"/>
    <property type="project" value="InterPro"/>
</dbReference>
<dbReference type="UniPathway" id="UPA00077">
    <property type="reaction ID" value="UER00158"/>
</dbReference>
<dbReference type="GO" id="GO:0046655">
    <property type="term" value="P:folic acid metabolic process"/>
    <property type="evidence" value="ECO:0007669"/>
    <property type="project" value="TreeGrafter"/>
</dbReference>
<dbReference type="GO" id="GO:0046654">
    <property type="term" value="P:tetrahydrofolate biosynthetic process"/>
    <property type="evidence" value="ECO:0007669"/>
    <property type="project" value="UniProtKB-UniPathway"/>
</dbReference>
<dbReference type="AlphaFoldDB" id="A0A8B7NCY9"/>
<dbReference type="PANTHER" id="PTHR48069:SF3">
    <property type="entry name" value="DIHYDROFOLATE REDUCTASE"/>
    <property type="match status" value="1"/>
</dbReference>
<dbReference type="PROSITE" id="PS51330">
    <property type="entry name" value="DHFR_2"/>
    <property type="match status" value="1"/>
</dbReference>
<dbReference type="InterPro" id="IPR012259">
    <property type="entry name" value="DHFR"/>
</dbReference>
<evidence type="ECO:0000256" key="3">
    <source>
        <dbReference type="ARBA" id="ARBA00022563"/>
    </source>
</evidence>
<name>A0A8B7NCY9_HYAAZ</name>
<dbReference type="Proteomes" id="UP000694843">
    <property type="component" value="Unplaced"/>
</dbReference>
<evidence type="ECO:0000256" key="6">
    <source>
        <dbReference type="ARBA" id="ARBA00048873"/>
    </source>
</evidence>
<keyword evidence="4" id="KW-0521">NADP</keyword>
<evidence type="ECO:0000256" key="2">
    <source>
        <dbReference type="ARBA" id="ARBA00012856"/>
    </source>
</evidence>
<gene>
    <name evidence="10" type="primary">LOC108668723</name>
</gene>
<comment type="similarity">
    <text evidence="7">Belongs to the dihydrofolate reductase family.</text>
</comment>
<accession>A0A8B7NCY9</accession>
<dbReference type="PRINTS" id="PR00070">
    <property type="entry name" value="DHFR"/>
</dbReference>
<dbReference type="OMA" id="QYEFQMW"/>
<organism evidence="9 10">
    <name type="scientific">Hyalella azteca</name>
    <name type="common">Amphipod</name>
    <dbReference type="NCBI Taxonomy" id="294128"/>
    <lineage>
        <taxon>Eukaryota</taxon>
        <taxon>Metazoa</taxon>
        <taxon>Ecdysozoa</taxon>
        <taxon>Arthropoda</taxon>
        <taxon>Crustacea</taxon>
        <taxon>Multicrustacea</taxon>
        <taxon>Malacostraca</taxon>
        <taxon>Eumalacostraca</taxon>
        <taxon>Peracarida</taxon>
        <taxon>Amphipoda</taxon>
        <taxon>Senticaudata</taxon>
        <taxon>Talitrida</taxon>
        <taxon>Talitroidea</taxon>
        <taxon>Hyalellidae</taxon>
        <taxon>Hyalella</taxon>
    </lineage>
</organism>
<dbReference type="GO" id="GO:0006730">
    <property type="term" value="P:one-carbon metabolic process"/>
    <property type="evidence" value="ECO:0007669"/>
    <property type="project" value="UniProtKB-KW"/>
</dbReference>
<evidence type="ECO:0000256" key="5">
    <source>
        <dbReference type="ARBA" id="ARBA00023002"/>
    </source>
</evidence>
<evidence type="ECO:0000256" key="1">
    <source>
        <dbReference type="ARBA" id="ARBA00004903"/>
    </source>
</evidence>
<dbReference type="InterPro" id="IPR024072">
    <property type="entry name" value="DHFR-like_dom_sf"/>
</dbReference>
<dbReference type="SUPFAM" id="SSF53597">
    <property type="entry name" value="Dihydrofolate reductase-like"/>
    <property type="match status" value="1"/>
</dbReference>
<sequence length="186" mass="20775">MSTRICAIAACCEGGGIGKNGDLPWRLRKELQYFGRMTCRVSQEGRQNAVLMGRKTWDSMPAKMKPLRHRINYVLTKSDLTLPGAITCKSLEEALSDFEKRGDAVETFWVIGGHAAYELAFASASFYRLYLTRIHASYDCDAFLPAIPVDLTSVSDPDVSSEVQEENGIKYHFEVLERPAVFGAKQ</sequence>
<evidence type="ECO:0000259" key="8">
    <source>
        <dbReference type="PROSITE" id="PS51330"/>
    </source>
</evidence>
<proteinExistence type="inferred from homology"/>
<evidence type="ECO:0000256" key="7">
    <source>
        <dbReference type="RuleBase" id="RU004474"/>
    </source>
</evidence>
<dbReference type="InterPro" id="IPR017925">
    <property type="entry name" value="DHFR_CS"/>
</dbReference>
<dbReference type="GO" id="GO:0004146">
    <property type="term" value="F:dihydrofolate reductase activity"/>
    <property type="evidence" value="ECO:0007669"/>
    <property type="project" value="UniProtKB-EC"/>
</dbReference>
<dbReference type="KEGG" id="hazt:108668723"/>
<evidence type="ECO:0000256" key="4">
    <source>
        <dbReference type="ARBA" id="ARBA00022857"/>
    </source>
</evidence>
<dbReference type="CTD" id="1719"/>
<dbReference type="GO" id="GO:0005739">
    <property type="term" value="C:mitochondrion"/>
    <property type="evidence" value="ECO:0007669"/>
    <property type="project" value="TreeGrafter"/>
</dbReference>
<evidence type="ECO:0000313" key="10">
    <source>
        <dbReference type="RefSeq" id="XP_018011454.1"/>
    </source>
</evidence>
<protein>
    <recommendedName>
        <fullName evidence="2">dihydrofolate reductase</fullName>
        <ecNumber evidence="2">1.5.1.3</ecNumber>
    </recommendedName>
</protein>
<feature type="domain" description="DHFR" evidence="8">
    <location>
        <begin position="4"/>
        <end position="178"/>
    </location>
</feature>
<keyword evidence="5" id="KW-0560">Oxidoreductase</keyword>
<dbReference type="EC" id="1.5.1.3" evidence="2"/>
<dbReference type="GO" id="GO:0046452">
    <property type="term" value="P:dihydrofolate metabolic process"/>
    <property type="evidence" value="ECO:0007669"/>
    <property type="project" value="TreeGrafter"/>
</dbReference>
<dbReference type="Pfam" id="PF00186">
    <property type="entry name" value="DHFR_1"/>
    <property type="match status" value="1"/>
</dbReference>
<keyword evidence="9" id="KW-1185">Reference proteome</keyword>
<keyword evidence="3" id="KW-0554">One-carbon metabolism</keyword>
<dbReference type="RefSeq" id="XP_018011454.1">
    <property type="nucleotide sequence ID" value="XM_018155965.2"/>
</dbReference>
<dbReference type="PROSITE" id="PS00075">
    <property type="entry name" value="DHFR_1"/>
    <property type="match status" value="1"/>
</dbReference>
<dbReference type="GeneID" id="108668723"/>
<reference evidence="10" key="1">
    <citation type="submission" date="2025-08" db="UniProtKB">
        <authorList>
            <consortium name="RefSeq"/>
        </authorList>
    </citation>
    <scope>IDENTIFICATION</scope>
    <source>
        <tissue evidence="10">Whole organism</tissue>
    </source>
</reference>
<comment type="catalytic activity">
    <reaction evidence="6">
        <text>(6S)-5,6,7,8-tetrahydrofolate + NADP(+) = 7,8-dihydrofolate + NADPH + H(+)</text>
        <dbReference type="Rhea" id="RHEA:15009"/>
        <dbReference type="ChEBI" id="CHEBI:15378"/>
        <dbReference type="ChEBI" id="CHEBI:57451"/>
        <dbReference type="ChEBI" id="CHEBI:57453"/>
        <dbReference type="ChEBI" id="CHEBI:57783"/>
        <dbReference type="ChEBI" id="CHEBI:58349"/>
        <dbReference type="EC" id="1.5.1.3"/>
    </reaction>
</comment>
<evidence type="ECO:0000313" key="9">
    <source>
        <dbReference type="Proteomes" id="UP000694843"/>
    </source>
</evidence>